<evidence type="ECO:0000313" key="2">
    <source>
        <dbReference type="Proteomes" id="UP000001514"/>
    </source>
</evidence>
<dbReference type="OMA" id="HDHIRIT"/>
<dbReference type="InParanoid" id="D8R0S7"/>
<dbReference type="AlphaFoldDB" id="D8R0S7"/>
<sequence length="252" mass="28800">TSLENIVFGIGASSRTWEHRKRYIKLWWRPNETRGIVSLDRRALTSNQGEGHDHIRITRLPSELFQLNFSRVHWFVLSDDDTFFVLDNLVQVLSRYDHREFYYIGGLSESHHQSVLGFSTSMAFGGAGIAMSYALVEALEKIQDDWIIRNYHIWGVDGKLQACMAELGVPLTIEKGFHQMDLHGDVISFLASHPHSPLVSLHHMDGFNPIFPGMSRKEALDHLSSAIQSNPSAVLQQSFCYNQEFRWSLKVA</sequence>
<dbReference type="InterPro" id="IPR006740">
    <property type="entry name" value="DUF604"/>
</dbReference>
<dbReference type="Gramene" id="EFJ34132">
    <property type="protein sequence ID" value="EFJ34132"/>
    <property type="gene ID" value="SELMODRAFT_83081"/>
</dbReference>
<dbReference type="Gene3D" id="3.90.550.50">
    <property type="match status" value="1"/>
</dbReference>
<dbReference type="HOGENOM" id="CLU_029819_1_0_1"/>
<dbReference type="Pfam" id="PF04646">
    <property type="entry name" value="DUF604"/>
    <property type="match status" value="1"/>
</dbReference>
<dbReference type="KEGG" id="smo:SELMODRAFT_83081"/>
<protein>
    <submittedName>
        <fullName evidence="1">Uncharacterized protein</fullName>
    </submittedName>
</protein>
<organism evidence="2">
    <name type="scientific">Selaginella moellendorffii</name>
    <name type="common">Spikemoss</name>
    <dbReference type="NCBI Taxonomy" id="88036"/>
    <lineage>
        <taxon>Eukaryota</taxon>
        <taxon>Viridiplantae</taxon>
        <taxon>Streptophyta</taxon>
        <taxon>Embryophyta</taxon>
        <taxon>Tracheophyta</taxon>
        <taxon>Lycopodiopsida</taxon>
        <taxon>Selaginellales</taxon>
        <taxon>Selaginellaceae</taxon>
        <taxon>Selaginella</taxon>
    </lineage>
</organism>
<dbReference type="PANTHER" id="PTHR10811">
    <property type="entry name" value="FRINGE-RELATED"/>
    <property type="match status" value="1"/>
</dbReference>
<reference evidence="1 2" key="1">
    <citation type="journal article" date="2011" name="Science">
        <title>The Selaginella genome identifies genetic changes associated with the evolution of vascular plants.</title>
        <authorList>
            <person name="Banks J.A."/>
            <person name="Nishiyama T."/>
            <person name="Hasebe M."/>
            <person name="Bowman J.L."/>
            <person name="Gribskov M."/>
            <person name="dePamphilis C."/>
            <person name="Albert V.A."/>
            <person name="Aono N."/>
            <person name="Aoyama T."/>
            <person name="Ambrose B.A."/>
            <person name="Ashton N.W."/>
            <person name="Axtell M.J."/>
            <person name="Barker E."/>
            <person name="Barker M.S."/>
            <person name="Bennetzen J.L."/>
            <person name="Bonawitz N.D."/>
            <person name="Chapple C."/>
            <person name="Cheng C."/>
            <person name="Correa L.G."/>
            <person name="Dacre M."/>
            <person name="DeBarry J."/>
            <person name="Dreyer I."/>
            <person name="Elias M."/>
            <person name="Engstrom E.M."/>
            <person name="Estelle M."/>
            <person name="Feng L."/>
            <person name="Finet C."/>
            <person name="Floyd S.K."/>
            <person name="Frommer W.B."/>
            <person name="Fujita T."/>
            <person name="Gramzow L."/>
            <person name="Gutensohn M."/>
            <person name="Harholt J."/>
            <person name="Hattori M."/>
            <person name="Heyl A."/>
            <person name="Hirai T."/>
            <person name="Hiwatashi Y."/>
            <person name="Ishikawa M."/>
            <person name="Iwata M."/>
            <person name="Karol K.G."/>
            <person name="Koehler B."/>
            <person name="Kolukisaoglu U."/>
            <person name="Kubo M."/>
            <person name="Kurata T."/>
            <person name="Lalonde S."/>
            <person name="Li K."/>
            <person name="Li Y."/>
            <person name="Litt A."/>
            <person name="Lyons E."/>
            <person name="Manning G."/>
            <person name="Maruyama T."/>
            <person name="Michael T.P."/>
            <person name="Mikami K."/>
            <person name="Miyazaki S."/>
            <person name="Morinaga S."/>
            <person name="Murata T."/>
            <person name="Mueller-Roeber B."/>
            <person name="Nelson D.R."/>
            <person name="Obara M."/>
            <person name="Oguri Y."/>
            <person name="Olmstead R.G."/>
            <person name="Onodera N."/>
            <person name="Petersen B.L."/>
            <person name="Pils B."/>
            <person name="Prigge M."/>
            <person name="Rensing S.A."/>
            <person name="Riano-Pachon D.M."/>
            <person name="Roberts A.W."/>
            <person name="Sato Y."/>
            <person name="Scheller H.V."/>
            <person name="Schulz B."/>
            <person name="Schulz C."/>
            <person name="Shakirov E.V."/>
            <person name="Shibagaki N."/>
            <person name="Shinohara N."/>
            <person name="Shippen D.E."/>
            <person name="Soerensen I."/>
            <person name="Sotooka R."/>
            <person name="Sugimoto N."/>
            <person name="Sugita M."/>
            <person name="Sumikawa N."/>
            <person name="Tanurdzic M."/>
            <person name="Theissen G."/>
            <person name="Ulvskov P."/>
            <person name="Wakazuki S."/>
            <person name="Weng J.K."/>
            <person name="Willats W.W."/>
            <person name="Wipf D."/>
            <person name="Wolf P.G."/>
            <person name="Yang L."/>
            <person name="Zimmer A.D."/>
            <person name="Zhu Q."/>
            <person name="Mitros T."/>
            <person name="Hellsten U."/>
            <person name="Loque D."/>
            <person name="Otillar R."/>
            <person name="Salamov A."/>
            <person name="Schmutz J."/>
            <person name="Shapiro H."/>
            <person name="Lindquist E."/>
            <person name="Lucas S."/>
            <person name="Rokhsar D."/>
            <person name="Grigoriev I.V."/>
        </authorList>
    </citation>
    <scope>NUCLEOTIDE SEQUENCE [LARGE SCALE GENOMIC DNA]</scope>
</reference>
<dbReference type="STRING" id="88036.D8R0S7"/>
<dbReference type="EMBL" id="GL377570">
    <property type="protein sequence ID" value="EFJ34132.1"/>
    <property type="molecule type" value="Genomic_DNA"/>
</dbReference>
<dbReference type="GO" id="GO:0008375">
    <property type="term" value="F:acetylglucosaminyltransferase activity"/>
    <property type="evidence" value="ECO:0000318"/>
    <property type="project" value="GO_Central"/>
</dbReference>
<proteinExistence type="predicted"/>
<keyword evidence="2" id="KW-1185">Reference proteome</keyword>
<name>D8R0S7_SELML</name>
<evidence type="ECO:0000313" key="1">
    <source>
        <dbReference type="EMBL" id="EFJ34132.1"/>
    </source>
</evidence>
<gene>
    <name evidence="1" type="ORF">SELMODRAFT_83081</name>
</gene>
<dbReference type="eggNOG" id="KOG2246">
    <property type="taxonomic scope" value="Eukaryota"/>
</dbReference>
<dbReference type="Proteomes" id="UP000001514">
    <property type="component" value="Unassembled WGS sequence"/>
</dbReference>
<feature type="non-terminal residue" evidence="1">
    <location>
        <position position="1"/>
    </location>
</feature>
<accession>D8R0S7</accession>